<name>A0A7Z0BRX8_9GAMM</name>
<protein>
    <submittedName>
        <fullName evidence="2">Uncharacterized protein</fullName>
    </submittedName>
</protein>
<proteinExistence type="predicted"/>
<dbReference type="Proteomes" id="UP000578688">
    <property type="component" value="Unassembled WGS sequence"/>
</dbReference>
<dbReference type="AlphaFoldDB" id="A0A7Z0BRX8"/>
<sequence>MGGDHGRDALASIASRQGDAYKHAFHPAAVRRSPFNPQQARRNASG</sequence>
<comment type="caution">
    <text evidence="2">The sequence shown here is derived from an EMBL/GenBank/DDBJ whole genome shotgun (WGS) entry which is preliminary data.</text>
</comment>
<feature type="region of interest" description="Disordered" evidence="1">
    <location>
        <begin position="22"/>
        <end position="46"/>
    </location>
</feature>
<accession>A0A7Z0BRX8</accession>
<evidence type="ECO:0000313" key="3">
    <source>
        <dbReference type="Proteomes" id="UP000578688"/>
    </source>
</evidence>
<organism evidence="2 3">
    <name type="scientific">Phytopseudomonas flavescens</name>
    <dbReference type="NCBI Taxonomy" id="29435"/>
    <lineage>
        <taxon>Bacteria</taxon>
        <taxon>Pseudomonadati</taxon>
        <taxon>Pseudomonadota</taxon>
        <taxon>Gammaproteobacteria</taxon>
        <taxon>Pseudomonadales</taxon>
        <taxon>Pseudomonadaceae</taxon>
        <taxon>Phytopseudomonas</taxon>
    </lineage>
</organism>
<gene>
    <name evidence="2" type="ORF">FHR27_003256</name>
</gene>
<evidence type="ECO:0000313" key="2">
    <source>
        <dbReference type="EMBL" id="NYH74646.1"/>
    </source>
</evidence>
<dbReference type="EMBL" id="JACBYV010000001">
    <property type="protein sequence ID" value="NYH74646.1"/>
    <property type="molecule type" value="Genomic_DNA"/>
</dbReference>
<feature type="compositionally biased region" description="Polar residues" evidence="1">
    <location>
        <begin position="35"/>
        <end position="46"/>
    </location>
</feature>
<evidence type="ECO:0000256" key="1">
    <source>
        <dbReference type="SAM" id="MobiDB-lite"/>
    </source>
</evidence>
<reference evidence="2 3" key="1">
    <citation type="submission" date="2020-07" db="EMBL/GenBank/DDBJ databases">
        <title>Genomic analyses of the natural microbiome of Caenorhabditis elegans.</title>
        <authorList>
            <person name="Samuel B."/>
        </authorList>
    </citation>
    <scope>NUCLEOTIDE SEQUENCE [LARGE SCALE GENOMIC DNA]</scope>
    <source>
        <strain evidence="2 3">BIGb0408</strain>
    </source>
</reference>
<keyword evidence="3" id="KW-1185">Reference proteome</keyword>